<comment type="caution">
    <text evidence="2">The sequence shown here is derived from an EMBL/GenBank/DDBJ whole genome shotgun (WGS) entry which is preliminary data.</text>
</comment>
<evidence type="ECO:0000313" key="3">
    <source>
        <dbReference type="Proteomes" id="UP000886876"/>
    </source>
</evidence>
<dbReference type="EMBL" id="DVJS01000023">
    <property type="protein sequence ID" value="HIS96523.1"/>
    <property type="molecule type" value="Genomic_DNA"/>
</dbReference>
<proteinExistence type="predicted"/>
<dbReference type="InterPro" id="IPR032466">
    <property type="entry name" value="Metal_Hydrolase"/>
</dbReference>
<dbReference type="Gene3D" id="3.20.20.140">
    <property type="entry name" value="Metal-dependent hydrolases"/>
    <property type="match status" value="1"/>
</dbReference>
<feature type="domain" description="Amidohydrolase 3" evidence="1">
    <location>
        <begin position="45"/>
        <end position="184"/>
    </location>
</feature>
<evidence type="ECO:0000259" key="1">
    <source>
        <dbReference type="Pfam" id="PF07969"/>
    </source>
</evidence>
<dbReference type="Gene3D" id="2.30.40.10">
    <property type="entry name" value="Urease, subunit C, domain 1"/>
    <property type="match status" value="1"/>
</dbReference>
<dbReference type="GO" id="GO:0016812">
    <property type="term" value="F:hydrolase activity, acting on carbon-nitrogen (but not peptide) bonds, in cyclic amides"/>
    <property type="evidence" value="ECO:0007669"/>
    <property type="project" value="TreeGrafter"/>
</dbReference>
<dbReference type="InterPro" id="IPR013108">
    <property type="entry name" value="Amidohydro_3"/>
</dbReference>
<dbReference type="SUPFAM" id="SSF51556">
    <property type="entry name" value="Metallo-dependent hydrolases"/>
    <property type="match status" value="1"/>
</dbReference>
<dbReference type="GO" id="GO:0016811">
    <property type="term" value="F:hydrolase activity, acting on carbon-nitrogen (but not peptide) bonds, in linear amides"/>
    <property type="evidence" value="ECO:0007669"/>
    <property type="project" value="InterPro"/>
</dbReference>
<dbReference type="PANTHER" id="PTHR11647:SF1">
    <property type="entry name" value="COLLAPSIN RESPONSE MEDIATOR PROTEIN"/>
    <property type="match status" value="1"/>
</dbReference>
<dbReference type="PANTHER" id="PTHR11647">
    <property type="entry name" value="HYDRANTOINASE/DIHYDROPYRIMIDINASE FAMILY MEMBER"/>
    <property type="match status" value="1"/>
</dbReference>
<dbReference type="GO" id="GO:0005829">
    <property type="term" value="C:cytosol"/>
    <property type="evidence" value="ECO:0007669"/>
    <property type="project" value="TreeGrafter"/>
</dbReference>
<accession>A0A9D1K772</accession>
<dbReference type="Proteomes" id="UP000886876">
    <property type="component" value="Unassembled WGS sequence"/>
</dbReference>
<sequence length="517" mass="56106">MFDLLIRNAMVLDGSGAGAFPADVGIFGERIQAVGQLGEAGAAHVIEAAGRYLTPGFIDIHRHADAALFRPGWGQAELAQGLTTVINGNCGLSLAPVAGRFRGEILRYLSPIVGELPEGRKFESMASYLAQAREAAPPPGTFMLAGMGTIRACAAGFSDAPLTDEQYAEVHRLLEAALADGAVGVSLGLGYAPECFYDTRGLIRALEPLRGTDTVVTVHMRQEGDGVVDALREMLEVARELRMPLEISHLKAIGRRNWRRAVPKMLRLIDEARQDGLDVMCDGYPYPAGSTQLIHVLPPEFQAGGTEALTEALGDSHQRELMRERMLTGSDFENISLLVGFENIRATSLHMPENQGFEGRSIAEIAQMRGVSDFDALFDLLASEHCAVSMIDFIADEQDIEDILRAPFSGVISDATYPTSGLLHPRVYGAFPRLIERYVFAKKTLTLAEAVKKITSQPARRFGLKRKGLIKPGYDADLCLFTPVNIHERDSCEHPDTLASGMDIVLVGGRAVYGAEL</sequence>
<reference evidence="2" key="1">
    <citation type="submission" date="2020-10" db="EMBL/GenBank/DDBJ databases">
        <authorList>
            <person name="Gilroy R."/>
        </authorList>
    </citation>
    <scope>NUCLEOTIDE SEQUENCE</scope>
    <source>
        <strain evidence="2">ChiHecec3B27-6122</strain>
    </source>
</reference>
<feature type="domain" description="Amidohydrolase 3" evidence="1">
    <location>
        <begin position="215"/>
        <end position="513"/>
    </location>
</feature>
<dbReference type="Pfam" id="PF07969">
    <property type="entry name" value="Amidohydro_3"/>
    <property type="match status" value="2"/>
</dbReference>
<dbReference type="InterPro" id="IPR023100">
    <property type="entry name" value="D-aminoacylase_insert_dom_sf"/>
</dbReference>
<organism evidence="2 3">
    <name type="scientific">Candidatus Scatomorpha pullistercoris</name>
    <dbReference type="NCBI Taxonomy" id="2840929"/>
    <lineage>
        <taxon>Bacteria</taxon>
        <taxon>Bacillati</taxon>
        <taxon>Bacillota</taxon>
        <taxon>Clostridia</taxon>
        <taxon>Eubacteriales</taxon>
        <taxon>Candidatus Scatomorpha</taxon>
    </lineage>
</organism>
<dbReference type="SUPFAM" id="SSF51338">
    <property type="entry name" value="Composite domain of metallo-dependent hydrolases"/>
    <property type="match status" value="1"/>
</dbReference>
<dbReference type="InterPro" id="IPR011059">
    <property type="entry name" value="Metal-dep_hydrolase_composite"/>
</dbReference>
<protein>
    <submittedName>
        <fullName evidence="2">Amidohydrolase family protein</fullName>
    </submittedName>
</protein>
<gene>
    <name evidence="2" type="ORF">IAD42_00955</name>
</gene>
<reference evidence="2" key="2">
    <citation type="journal article" date="2021" name="PeerJ">
        <title>Extensive microbial diversity within the chicken gut microbiome revealed by metagenomics and culture.</title>
        <authorList>
            <person name="Gilroy R."/>
            <person name="Ravi A."/>
            <person name="Getino M."/>
            <person name="Pursley I."/>
            <person name="Horton D.L."/>
            <person name="Alikhan N.F."/>
            <person name="Baker D."/>
            <person name="Gharbi K."/>
            <person name="Hall N."/>
            <person name="Watson M."/>
            <person name="Adriaenssens E.M."/>
            <person name="Foster-Nyarko E."/>
            <person name="Jarju S."/>
            <person name="Secka A."/>
            <person name="Antonio M."/>
            <person name="Oren A."/>
            <person name="Chaudhuri R.R."/>
            <person name="La Ragione R."/>
            <person name="Hildebrand F."/>
            <person name="Pallen M.J."/>
        </authorList>
    </citation>
    <scope>NUCLEOTIDE SEQUENCE</scope>
    <source>
        <strain evidence="2">ChiHecec3B27-6122</strain>
    </source>
</reference>
<dbReference type="AlphaFoldDB" id="A0A9D1K772"/>
<evidence type="ECO:0000313" key="2">
    <source>
        <dbReference type="EMBL" id="HIS96523.1"/>
    </source>
</evidence>
<dbReference type="InterPro" id="IPR050378">
    <property type="entry name" value="Metallo-dep_Hydrolases_sf"/>
</dbReference>
<dbReference type="Gene3D" id="3.30.1490.130">
    <property type="entry name" value="D-aminoacylase. Domain 3"/>
    <property type="match status" value="1"/>
</dbReference>
<name>A0A9D1K772_9FIRM</name>